<sequence length="125" mass="13839">MYFESKGYAYHAPAHPHKEGSPAVLRQGHPYSPIAHNSLASVTESYAAFIRLLPERPILIVHSFGGLMVQLLLQQQLAVAGVAIHSVPPQETTARITVPKVALHSFKQMRNQLLSAARFVFARRC</sequence>
<comment type="caution">
    <text evidence="1">The sequence shown here is derived from an EMBL/GenBank/DDBJ whole genome shotgun (WGS) entry which is preliminary data.</text>
</comment>
<evidence type="ECO:0000313" key="2">
    <source>
        <dbReference type="Proteomes" id="UP000298337"/>
    </source>
</evidence>
<dbReference type="Gene3D" id="3.40.50.1820">
    <property type="entry name" value="alpha/beta hydrolase"/>
    <property type="match status" value="1"/>
</dbReference>
<reference evidence="1 2" key="1">
    <citation type="submission" date="2019-04" db="EMBL/GenBank/DDBJ databases">
        <authorList>
            <person name="Feng G."/>
            <person name="Zhang J."/>
            <person name="Zhu H."/>
        </authorList>
    </citation>
    <scope>NUCLEOTIDE SEQUENCE [LARGE SCALE GENOMIC DNA]</scope>
    <source>
        <strain evidence="1 2">92R-1</strain>
    </source>
</reference>
<dbReference type="Proteomes" id="UP000298337">
    <property type="component" value="Unassembled WGS sequence"/>
</dbReference>
<gene>
    <name evidence="1" type="ORF">EU556_24415</name>
</gene>
<dbReference type="EMBL" id="SRLA01000007">
    <property type="protein sequence ID" value="TGE03759.1"/>
    <property type="molecule type" value="Genomic_DNA"/>
</dbReference>
<evidence type="ECO:0000313" key="1">
    <source>
        <dbReference type="EMBL" id="TGE03759.1"/>
    </source>
</evidence>
<dbReference type="InterPro" id="IPR029058">
    <property type="entry name" value="AB_hydrolase_fold"/>
</dbReference>
<keyword evidence="2" id="KW-1185">Reference proteome</keyword>
<dbReference type="SUPFAM" id="SSF53474">
    <property type="entry name" value="alpha/beta-Hydrolases"/>
    <property type="match status" value="1"/>
</dbReference>
<proteinExistence type="predicted"/>
<protein>
    <recommendedName>
        <fullName evidence="3">Alpha/beta hydrolase</fullName>
    </recommendedName>
</protein>
<accession>A0A4Z0NZB5</accession>
<dbReference type="AlphaFoldDB" id="A0A4Z0NZB5"/>
<name>A0A4Z0NZB5_9BACT</name>
<dbReference type="RefSeq" id="WP_135436860.1">
    <property type="nucleotide sequence ID" value="NZ_SRLA01000007.1"/>
</dbReference>
<evidence type="ECO:0008006" key="3">
    <source>
        <dbReference type="Google" id="ProtNLM"/>
    </source>
</evidence>
<organism evidence="1 2">
    <name type="scientific">Hymenobacter fodinae</name>
    <dbReference type="NCBI Taxonomy" id="2510796"/>
    <lineage>
        <taxon>Bacteria</taxon>
        <taxon>Pseudomonadati</taxon>
        <taxon>Bacteroidota</taxon>
        <taxon>Cytophagia</taxon>
        <taxon>Cytophagales</taxon>
        <taxon>Hymenobacteraceae</taxon>
        <taxon>Hymenobacter</taxon>
    </lineage>
</organism>